<dbReference type="GO" id="GO:0005886">
    <property type="term" value="C:plasma membrane"/>
    <property type="evidence" value="ECO:0007669"/>
    <property type="project" value="UniProtKB-SubCell"/>
</dbReference>
<protein>
    <recommendedName>
        <fullName evidence="9">TRAP transporter small permease protein</fullName>
    </recommendedName>
</protein>
<accession>A0A1P8V0T8</accession>
<feature type="transmembrane region" description="Helical" evidence="9">
    <location>
        <begin position="40"/>
        <end position="61"/>
    </location>
</feature>
<dbReference type="KEGG" id="paby:Ga0080574_TMP4992"/>
<keyword evidence="7 9" id="KW-0472">Membrane</keyword>
<feature type="domain" description="Tripartite ATP-independent periplasmic transporters DctQ component" evidence="10">
    <location>
        <begin position="18"/>
        <end position="149"/>
    </location>
</feature>
<dbReference type="PANTHER" id="PTHR35011">
    <property type="entry name" value="2,3-DIKETO-L-GULONATE TRAP TRANSPORTER SMALL PERMEASE PROTEIN YIAM"/>
    <property type="match status" value="1"/>
</dbReference>
<gene>
    <name evidence="11" type="ORF">Ga0080574_TMP4992</name>
</gene>
<geneLocation type="plasmid" evidence="12">
    <name>ppaby4</name>
</geneLocation>
<dbReference type="PANTHER" id="PTHR35011:SF10">
    <property type="entry name" value="TRAP TRANSPORTER SMALL PERMEASE PROTEIN"/>
    <property type="match status" value="1"/>
</dbReference>
<feature type="transmembrane region" description="Helical" evidence="9">
    <location>
        <begin position="129"/>
        <end position="149"/>
    </location>
</feature>
<dbReference type="Pfam" id="PF04290">
    <property type="entry name" value="DctQ"/>
    <property type="match status" value="1"/>
</dbReference>
<organism evidence="11 12">
    <name type="scientific">Salipiger abyssi</name>
    <dbReference type="NCBI Taxonomy" id="1250539"/>
    <lineage>
        <taxon>Bacteria</taxon>
        <taxon>Pseudomonadati</taxon>
        <taxon>Pseudomonadota</taxon>
        <taxon>Alphaproteobacteria</taxon>
        <taxon>Rhodobacterales</taxon>
        <taxon>Roseobacteraceae</taxon>
        <taxon>Salipiger</taxon>
    </lineage>
</organism>
<dbReference type="EMBL" id="CP015095">
    <property type="protein sequence ID" value="APZ55274.1"/>
    <property type="molecule type" value="Genomic_DNA"/>
</dbReference>
<dbReference type="InterPro" id="IPR007387">
    <property type="entry name" value="TRAP_DctQ"/>
</dbReference>
<evidence type="ECO:0000256" key="3">
    <source>
        <dbReference type="ARBA" id="ARBA00022475"/>
    </source>
</evidence>
<name>A0A1P8V0T8_9RHOB</name>
<reference evidence="11 12" key="1">
    <citation type="submission" date="2016-04" db="EMBL/GenBank/DDBJ databases">
        <title>Deep-sea bacteria in the southern Pacific.</title>
        <authorList>
            <person name="Tang K."/>
        </authorList>
    </citation>
    <scope>NUCLEOTIDE SEQUENCE [LARGE SCALE GENOMIC DNA]</scope>
    <source>
        <strain evidence="11 12">JLT2014</strain>
        <plasmid evidence="12">ppaby4</plasmid>
    </source>
</reference>
<evidence type="ECO:0000256" key="4">
    <source>
        <dbReference type="ARBA" id="ARBA00022519"/>
    </source>
</evidence>
<evidence type="ECO:0000256" key="2">
    <source>
        <dbReference type="ARBA" id="ARBA00022448"/>
    </source>
</evidence>
<keyword evidence="11" id="KW-0614">Plasmid</keyword>
<dbReference type="GO" id="GO:0022857">
    <property type="term" value="F:transmembrane transporter activity"/>
    <property type="evidence" value="ECO:0007669"/>
    <property type="project" value="UniProtKB-UniRule"/>
</dbReference>
<comment type="similarity">
    <text evidence="8 9">Belongs to the TRAP transporter small permease family.</text>
</comment>
<feature type="transmembrane region" description="Helical" evidence="9">
    <location>
        <begin position="82"/>
        <end position="100"/>
    </location>
</feature>
<comment type="subcellular location">
    <subcellularLocation>
        <location evidence="1 9">Cell inner membrane</location>
        <topology evidence="1 9">Multi-pass membrane protein</topology>
    </subcellularLocation>
</comment>
<dbReference type="InterPro" id="IPR055348">
    <property type="entry name" value="DctQ"/>
</dbReference>
<evidence type="ECO:0000256" key="8">
    <source>
        <dbReference type="ARBA" id="ARBA00038436"/>
    </source>
</evidence>
<evidence type="ECO:0000256" key="9">
    <source>
        <dbReference type="RuleBase" id="RU369079"/>
    </source>
</evidence>
<evidence type="ECO:0000256" key="6">
    <source>
        <dbReference type="ARBA" id="ARBA00022989"/>
    </source>
</evidence>
<proteinExistence type="inferred from homology"/>
<sequence length="180" mass="19927">MGLSRAATFVGAIVIVLMMVHVTADVVSKFLFSKPLPGTIALVSSYYMVVVTFLCLCVVEAKNGHIDVELVADHLPARIQRALTAVALVIALVVFSAFTWKTLMVANDKFAVGAFETEQRVKIITWPSYYIVPIGTALMVLMVAVKLLGRRFDLKHQTLAETYERANAVEVEEEREPKNK</sequence>
<evidence type="ECO:0000259" key="10">
    <source>
        <dbReference type="Pfam" id="PF04290"/>
    </source>
</evidence>
<evidence type="ECO:0000313" key="11">
    <source>
        <dbReference type="EMBL" id="APZ55274.1"/>
    </source>
</evidence>
<keyword evidence="5 9" id="KW-0812">Transmembrane</keyword>
<evidence type="ECO:0000313" key="12">
    <source>
        <dbReference type="Proteomes" id="UP000187059"/>
    </source>
</evidence>
<keyword evidence="2 9" id="KW-0813">Transport</keyword>
<comment type="caution">
    <text evidence="9">Lacks conserved residue(s) required for the propagation of feature annotation.</text>
</comment>
<keyword evidence="3" id="KW-1003">Cell membrane</keyword>
<dbReference type="Proteomes" id="UP000187059">
    <property type="component" value="Plasmid pPABY4"/>
</dbReference>
<comment type="function">
    <text evidence="9">Part of the tripartite ATP-independent periplasmic (TRAP) transport system.</text>
</comment>
<comment type="subunit">
    <text evidence="9">The complex comprises the extracytoplasmic solute receptor protein and the two transmembrane proteins.</text>
</comment>
<keyword evidence="4 9" id="KW-0997">Cell inner membrane</keyword>
<evidence type="ECO:0000256" key="7">
    <source>
        <dbReference type="ARBA" id="ARBA00023136"/>
    </source>
</evidence>
<keyword evidence="6 9" id="KW-1133">Transmembrane helix</keyword>
<dbReference type="GO" id="GO:0015740">
    <property type="term" value="P:C4-dicarboxylate transport"/>
    <property type="evidence" value="ECO:0007669"/>
    <property type="project" value="TreeGrafter"/>
</dbReference>
<keyword evidence="12" id="KW-1185">Reference proteome</keyword>
<evidence type="ECO:0000256" key="5">
    <source>
        <dbReference type="ARBA" id="ARBA00022692"/>
    </source>
</evidence>
<dbReference type="AlphaFoldDB" id="A0A1P8V0T8"/>
<evidence type="ECO:0000256" key="1">
    <source>
        <dbReference type="ARBA" id="ARBA00004429"/>
    </source>
</evidence>